<sequence length="299" mass="32959">MIPIIVAAAAAFTPPSLRASAPGMSAAAKPLPAAQQRSFRRAKLLDIFESVSEKEVVNVLGRWQSYTQWDTAGSLRQMDRLFDDKWQPKKPLPVAYPSFFNSRKAVSSEYKASVKALEAKGTSFKAETKTYGVGQKNDPRPTPQRRGWAKRNGQAQRYWHAENVGLLPFTSKPLAASLGFTVAEMNALPISPRACDVVFDALSRSQSGITEEEFCDERRAAWQAADGSFDTAAFESDLNAGRRTVVSAYFLFPGLPIILSNLVWYSPKVGGLQLTKDFVAQQSVMLAKNADMWAEVLTK</sequence>
<name>A0A7S0EZ18_9EUKA</name>
<evidence type="ECO:0000313" key="1">
    <source>
        <dbReference type="EMBL" id="CAD8498993.1"/>
    </source>
</evidence>
<reference evidence="1" key="1">
    <citation type="submission" date="2021-01" db="EMBL/GenBank/DDBJ databases">
        <authorList>
            <person name="Corre E."/>
            <person name="Pelletier E."/>
            <person name="Niang G."/>
            <person name="Scheremetjew M."/>
            <person name="Finn R."/>
            <person name="Kale V."/>
            <person name="Holt S."/>
            <person name="Cochrane G."/>
            <person name="Meng A."/>
            <person name="Brown T."/>
            <person name="Cohen L."/>
        </authorList>
    </citation>
    <scope>NUCLEOTIDE SEQUENCE</scope>
    <source>
        <strain evidence="1">CCMP1374</strain>
    </source>
</reference>
<organism evidence="1">
    <name type="scientific">Phaeocystis antarctica</name>
    <dbReference type="NCBI Taxonomy" id="33657"/>
    <lineage>
        <taxon>Eukaryota</taxon>
        <taxon>Haptista</taxon>
        <taxon>Haptophyta</taxon>
        <taxon>Prymnesiophyceae</taxon>
        <taxon>Phaeocystales</taxon>
        <taxon>Phaeocystaceae</taxon>
        <taxon>Phaeocystis</taxon>
    </lineage>
</organism>
<dbReference type="AlphaFoldDB" id="A0A7S0EZ18"/>
<protein>
    <submittedName>
        <fullName evidence="1">Uncharacterized protein</fullName>
    </submittedName>
</protein>
<proteinExistence type="predicted"/>
<dbReference type="EMBL" id="HBEP01026637">
    <property type="protein sequence ID" value="CAD8498993.1"/>
    <property type="molecule type" value="Transcribed_RNA"/>
</dbReference>
<accession>A0A7S0EZ18</accession>
<gene>
    <name evidence="1" type="ORF">PANT1444_LOCUS15116</name>
</gene>